<dbReference type="InterPro" id="IPR002110">
    <property type="entry name" value="Ankyrin_rpt"/>
</dbReference>
<dbReference type="InterPro" id="IPR008271">
    <property type="entry name" value="Ser/Thr_kinase_AS"/>
</dbReference>
<evidence type="ECO:0000313" key="7">
    <source>
        <dbReference type="EMBL" id="GFR44035.1"/>
    </source>
</evidence>
<feature type="compositionally biased region" description="Low complexity" evidence="5">
    <location>
        <begin position="269"/>
        <end position="278"/>
    </location>
</feature>
<accession>A0AAD3DLH0</accession>
<sequence length="969" mass="101454">MGNLASTPLHKAANDKDLSKLRWEVQQHPTLVNSAEPTMSWTPLHVAANNGAAVIVRELLARGARHDVADKDGRTPLHLAAHGGHSEAVRDLLRAGAAASARDKSGASPYDYAVKERHSTVAALLGGPPPPAPLPPSQQQLPYQGPMPPVDLTSAAPAAQLLPPLPPPAAPMSTGLGGVVIPKVHHDRTPQGVLLPPPPATPGPLPASSYPAGPTTAAAGGGGYGGFYESPSAPPAPYDTGACGYGGAAQQQQQQPYNTPAYVPYPAVPGRQQPAATAAPPPVGGAAWPGGGGGVAAVQNQPYAPPPLPTPAQQPQRGGSAGSGSGGGKAADLDWAPTARTDWGDEADQPPPPPPSSSSAPASRPANWNPIQSARYQLERLLGAGLAQLGLSGSPGSSSAAAAAAAASPSMGGASTLSSSSSSSSGRVYSYQQLYAATGGFSAGSKLGEGGYGPVYRGTLDGIPVAVKVMDCGEGAMQGRSEFEAEVRILSALHHPHVVLLIGSCPEKGMLVYELMSRGSLAEHLFSQQHQHQQQQQAAGRAWPWRAGGRGSSEGGGQQQQQQQHPQRQQQAAVHLDWRDRVRISAEVASALLFLHSAPTPIVHMDLKPANILLDEHLTAKLGDVGLARLAPTLAAPAGPAAAAAAERGQGRPPGRSTVQDDRLVGTWEYMDPEYLRSGEFSARSDVYALGVVLLQLLTGRQGAQVISQVESARQQPLSFVEACIDPRVGSWPAAEAMAFADLALRCVEYRRQDRPDLRNEILPTLLQLRQRTTLYDPLPQQPPLAQRQQQPQWQQQQQPGALANAGGEAVPPMFVCPITQVGSGSGKSQRYDKEEKESDRVPLRGRRLWPRRALIRARMGGSPAVARLCRLLPPCALFEHRPHYRSARSTLSVSLTHPLCSPAHTRTHAPRPGCDGRPGGCCGRLHVRAAGNHGVAGPLPHQPAHQHAPAAHAAHRKPGAAQRHTGVV</sequence>
<keyword evidence="3" id="KW-0067">ATP-binding</keyword>
<evidence type="ECO:0000256" key="2">
    <source>
        <dbReference type="ARBA" id="ARBA00022786"/>
    </source>
</evidence>
<dbReference type="AlphaFoldDB" id="A0AAD3DLH0"/>
<evidence type="ECO:0000256" key="3">
    <source>
        <dbReference type="ARBA" id="ARBA00022840"/>
    </source>
</evidence>
<feature type="compositionally biased region" description="Low complexity" evidence="5">
    <location>
        <begin position="357"/>
        <end position="366"/>
    </location>
</feature>
<comment type="caution">
    <text evidence="7">The sequence shown here is derived from an EMBL/GenBank/DDBJ whole genome shotgun (WGS) entry which is preliminary data.</text>
</comment>
<feature type="repeat" description="ANK" evidence="4">
    <location>
        <begin position="72"/>
        <end position="104"/>
    </location>
</feature>
<dbReference type="SUPFAM" id="SSF56112">
    <property type="entry name" value="Protein kinase-like (PK-like)"/>
    <property type="match status" value="1"/>
</dbReference>
<dbReference type="InterPro" id="IPR001245">
    <property type="entry name" value="Ser-Thr/Tyr_kinase_cat_dom"/>
</dbReference>
<dbReference type="PROSITE" id="PS50088">
    <property type="entry name" value="ANK_REPEAT"/>
    <property type="match status" value="2"/>
</dbReference>
<dbReference type="Pfam" id="PF12796">
    <property type="entry name" value="Ank_2"/>
    <property type="match status" value="1"/>
</dbReference>
<feature type="region of interest" description="Disordered" evidence="5">
    <location>
        <begin position="244"/>
        <end position="368"/>
    </location>
</feature>
<evidence type="ECO:0000256" key="4">
    <source>
        <dbReference type="PROSITE-ProRule" id="PRU00023"/>
    </source>
</evidence>
<evidence type="ECO:0000313" key="8">
    <source>
        <dbReference type="Proteomes" id="UP001054857"/>
    </source>
</evidence>
<feature type="compositionally biased region" description="Low complexity" evidence="5">
    <location>
        <begin position="941"/>
        <end position="953"/>
    </location>
</feature>
<keyword evidence="1" id="KW-0547">Nucleotide-binding</keyword>
<reference evidence="7 8" key="1">
    <citation type="journal article" date="2021" name="Sci. Rep.">
        <title>Genome sequencing of the multicellular alga Astrephomene provides insights into convergent evolution of germ-soma differentiation.</title>
        <authorList>
            <person name="Yamashita S."/>
            <person name="Yamamoto K."/>
            <person name="Matsuzaki R."/>
            <person name="Suzuki S."/>
            <person name="Yamaguchi H."/>
            <person name="Hirooka S."/>
            <person name="Minakuchi Y."/>
            <person name="Miyagishima S."/>
            <person name="Kawachi M."/>
            <person name="Toyoda A."/>
            <person name="Nozaki H."/>
        </authorList>
    </citation>
    <scope>NUCLEOTIDE SEQUENCE [LARGE SCALE GENOMIC DNA]</scope>
    <source>
        <strain evidence="7 8">NIES-4017</strain>
    </source>
</reference>
<dbReference type="Proteomes" id="UP001054857">
    <property type="component" value="Unassembled WGS sequence"/>
</dbReference>
<feature type="non-terminal residue" evidence="7">
    <location>
        <position position="1"/>
    </location>
</feature>
<dbReference type="SMART" id="SM00220">
    <property type="entry name" value="S_TKc"/>
    <property type="match status" value="1"/>
</dbReference>
<evidence type="ECO:0000259" key="6">
    <source>
        <dbReference type="PROSITE" id="PS50011"/>
    </source>
</evidence>
<dbReference type="SUPFAM" id="SSF48403">
    <property type="entry name" value="Ankyrin repeat"/>
    <property type="match status" value="1"/>
</dbReference>
<keyword evidence="8" id="KW-1185">Reference proteome</keyword>
<feature type="region of interest" description="Disordered" evidence="5">
    <location>
        <begin position="777"/>
        <end position="807"/>
    </location>
</feature>
<feature type="region of interest" description="Disordered" evidence="5">
    <location>
        <begin position="123"/>
        <end position="152"/>
    </location>
</feature>
<keyword evidence="4" id="KW-0040">ANK repeat</keyword>
<dbReference type="PROSITE" id="PS50297">
    <property type="entry name" value="ANK_REP_REGION"/>
    <property type="match status" value="2"/>
</dbReference>
<evidence type="ECO:0000256" key="1">
    <source>
        <dbReference type="ARBA" id="ARBA00022741"/>
    </source>
</evidence>
<feature type="compositionally biased region" description="Low complexity" evidence="5">
    <location>
        <begin position="777"/>
        <end position="800"/>
    </location>
</feature>
<dbReference type="SMART" id="SM00248">
    <property type="entry name" value="ANK"/>
    <property type="match status" value="3"/>
</dbReference>
<dbReference type="InterPro" id="IPR036770">
    <property type="entry name" value="Ankyrin_rpt-contain_sf"/>
</dbReference>
<dbReference type="PROSITE" id="PS00108">
    <property type="entry name" value="PROTEIN_KINASE_ST"/>
    <property type="match status" value="1"/>
</dbReference>
<gene>
    <name evidence="7" type="ORF">Agub_g5192</name>
</gene>
<dbReference type="InterPro" id="IPR051348">
    <property type="entry name" value="U-box_ubiquitin_ligases"/>
</dbReference>
<feature type="compositionally biased region" description="Gly residues" evidence="5">
    <location>
        <begin position="319"/>
        <end position="329"/>
    </location>
</feature>
<feature type="domain" description="Protein kinase" evidence="6">
    <location>
        <begin position="441"/>
        <end position="766"/>
    </location>
</feature>
<evidence type="ECO:0000256" key="5">
    <source>
        <dbReference type="SAM" id="MobiDB-lite"/>
    </source>
</evidence>
<feature type="compositionally biased region" description="Gly residues" evidence="5">
    <location>
        <begin position="548"/>
        <end position="558"/>
    </location>
</feature>
<dbReference type="FunFam" id="3.30.200.20:FF:000162">
    <property type="entry name" value="Adenine nucleotide alpha hydrolase-like domain kinase"/>
    <property type="match status" value="1"/>
</dbReference>
<dbReference type="InterPro" id="IPR000719">
    <property type="entry name" value="Prot_kinase_dom"/>
</dbReference>
<feature type="region of interest" description="Disordered" evidence="5">
    <location>
        <begin position="941"/>
        <end position="969"/>
    </location>
</feature>
<feature type="compositionally biased region" description="Low complexity" evidence="5">
    <location>
        <begin position="559"/>
        <end position="571"/>
    </location>
</feature>
<dbReference type="GO" id="GO:0004672">
    <property type="term" value="F:protein kinase activity"/>
    <property type="evidence" value="ECO:0007669"/>
    <property type="project" value="InterPro"/>
</dbReference>
<dbReference type="PANTHER" id="PTHR45647">
    <property type="entry name" value="OS02G0152300 PROTEIN"/>
    <property type="match status" value="1"/>
</dbReference>
<dbReference type="InterPro" id="IPR011009">
    <property type="entry name" value="Kinase-like_dom_sf"/>
</dbReference>
<feature type="compositionally biased region" description="Pro residues" evidence="5">
    <location>
        <begin position="127"/>
        <end position="136"/>
    </location>
</feature>
<dbReference type="Gene3D" id="1.10.510.10">
    <property type="entry name" value="Transferase(Phosphotransferase) domain 1"/>
    <property type="match status" value="2"/>
</dbReference>
<dbReference type="GO" id="GO:0005524">
    <property type="term" value="F:ATP binding"/>
    <property type="evidence" value="ECO:0007669"/>
    <property type="project" value="UniProtKB-KW"/>
</dbReference>
<keyword evidence="2" id="KW-0833">Ubl conjugation pathway</keyword>
<feature type="region of interest" description="Disordered" evidence="5">
    <location>
        <begin position="526"/>
        <end position="574"/>
    </location>
</feature>
<feature type="repeat" description="ANK" evidence="4">
    <location>
        <begin position="39"/>
        <end position="71"/>
    </location>
</feature>
<dbReference type="PROSITE" id="PS50011">
    <property type="entry name" value="PROTEIN_KINASE_DOM"/>
    <property type="match status" value="1"/>
</dbReference>
<feature type="compositionally biased region" description="Pro residues" evidence="5">
    <location>
        <begin position="303"/>
        <end position="312"/>
    </location>
</feature>
<dbReference type="Gene3D" id="1.25.40.20">
    <property type="entry name" value="Ankyrin repeat-containing domain"/>
    <property type="match status" value="1"/>
</dbReference>
<dbReference type="Pfam" id="PF07714">
    <property type="entry name" value="PK_Tyr_Ser-Thr"/>
    <property type="match status" value="2"/>
</dbReference>
<protein>
    <recommendedName>
        <fullName evidence="6">Protein kinase domain-containing protein</fullName>
    </recommendedName>
</protein>
<dbReference type="PANTHER" id="PTHR45647:SF139">
    <property type="entry name" value="OS02G0152300 PROTEIN"/>
    <property type="match status" value="1"/>
</dbReference>
<name>A0AAD3DLH0_9CHLO</name>
<organism evidence="7 8">
    <name type="scientific">Astrephomene gubernaculifera</name>
    <dbReference type="NCBI Taxonomy" id="47775"/>
    <lineage>
        <taxon>Eukaryota</taxon>
        <taxon>Viridiplantae</taxon>
        <taxon>Chlorophyta</taxon>
        <taxon>core chlorophytes</taxon>
        <taxon>Chlorophyceae</taxon>
        <taxon>CS clade</taxon>
        <taxon>Chlamydomonadales</taxon>
        <taxon>Astrephomenaceae</taxon>
        <taxon>Astrephomene</taxon>
    </lineage>
</organism>
<proteinExistence type="predicted"/>
<dbReference type="EMBL" id="BMAR01000006">
    <property type="protein sequence ID" value="GFR44035.1"/>
    <property type="molecule type" value="Genomic_DNA"/>
</dbReference>
<feature type="compositionally biased region" description="Low complexity" evidence="5">
    <location>
        <begin position="528"/>
        <end position="547"/>
    </location>
</feature>